<dbReference type="InterPro" id="IPR058594">
    <property type="entry name" value="PB1-like_dom_pln"/>
</dbReference>
<name>A0ABU6Q7D3_9FABA</name>
<keyword evidence="3" id="KW-1185">Reference proteome</keyword>
<accession>A0ABU6Q7D3</accession>
<organism evidence="2 3">
    <name type="scientific">Stylosanthes scabra</name>
    <dbReference type="NCBI Taxonomy" id="79078"/>
    <lineage>
        <taxon>Eukaryota</taxon>
        <taxon>Viridiplantae</taxon>
        <taxon>Streptophyta</taxon>
        <taxon>Embryophyta</taxon>
        <taxon>Tracheophyta</taxon>
        <taxon>Spermatophyta</taxon>
        <taxon>Magnoliopsida</taxon>
        <taxon>eudicotyledons</taxon>
        <taxon>Gunneridae</taxon>
        <taxon>Pentapetalae</taxon>
        <taxon>rosids</taxon>
        <taxon>fabids</taxon>
        <taxon>Fabales</taxon>
        <taxon>Fabaceae</taxon>
        <taxon>Papilionoideae</taxon>
        <taxon>50 kb inversion clade</taxon>
        <taxon>dalbergioids sensu lato</taxon>
        <taxon>Dalbergieae</taxon>
        <taxon>Pterocarpus clade</taxon>
        <taxon>Stylosanthes</taxon>
    </lineage>
</organism>
<proteinExistence type="predicted"/>
<dbReference type="EMBL" id="JASCZI010000037">
    <property type="protein sequence ID" value="MED6107441.1"/>
    <property type="molecule type" value="Genomic_DNA"/>
</dbReference>
<reference evidence="2 3" key="1">
    <citation type="journal article" date="2023" name="Plants (Basel)">
        <title>Bridging the Gap: Combining Genomics and Transcriptomics Approaches to Understand Stylosanthes scabra, an Orphan Legume from the Brazilian Caatinga.</title>
        <authorList>
            <person name="Ferreira-Neto J.R.C."/>
            <person name="da Silva M.D."/>
            <person name="Binneck E."/>
            <person name="de Melo N.F."/>
            <person name="da Silva R.H."/>
            <person name="de Melo A.L.T.M."/>
            <person name="Pandolfi V."/>
            <person name="Bustamante F.O."/>
            <person name="Brasileiro-Vidal A.C."/>
            <person name="Benko-Iseppon A.M."/>
        </authorList>
    </citation>
    <scope>NUCLEOTIDE SEQUENCE [LARGE SCALE GENOMIC DNA]</scope>
    <source>
        <tissue evidence="2">Leaves</tissue>
    </source>
</reference>
<sequence>MATITRLLKRTSPSLTYIATCRLLYFESSLGTLPHPTMEGSKGPRFAVDELLFVNTIVFFLIGSYAPEEGDDGAVTVSPIGEGKNMENFMVPMFNIGGKLCKDDNGVLKYTDGMVHSFEPLDVDLLSIPVLEDMAK</sequence>
<gene>
    <name evidence="2" type="ORF">PIB30_014052</name>
</gene>
<comment type="caution">
    <text evidence="2">The sequence shown here is derived from an EMBL/GenBank/DDBJ whole genome shotgun (WGS) entry which is preliminary data.</text>
</comment>
<evidence type="ECO:0000313" key="2">
    <source>
        <dbReference type="EMBL" id="MED6107441.1"/>
    </source>
</evidence>
<dbReference type="Proteomes" id="UP001341840">
    <property type="component" value="Unassembled WGS sequence"/>
</dbReference>
<evidence type="ECO:0000259" key="1">
    <source>
        <dbReference type="Pfam" id="PF26130"/>
    </source>
</evidence>
<protein>
    <recommendedName>
        <fullName evidence="1">PB1-like domain-containing protein</fullName>
    </recommendedName>
</protein>
<evidence type="ECO:0000313" key="3">
    <source>
        <dbReference type="Proteomes" id="UP001341840"/>
    </source>
</evidence>
<feature type="domain" description="PB1-like" evidence="1">
    <location>
        <begin position="86"/>
        <end position="136"/>
    </location>
</feature>
<dbReference type="Pfam" id="PF26130">
    <property type="entry name" value="PB1-like"/>
    <property type="match status" value="1"/>
</dbReference>